<feature type="compositionally biased region" description="Low complexity" evidence="1">
    <location>
        <begin position="107"/>
        <end position="116"/>
    </location>
</feature>
<sequence length="176" mass="19411">MPRKSSFSKPQPKRSNSGITSPSSPNQDLGRATSMRLCNRRDVNIPIPPSLLQSPHLNSPWSPFQRTDSVPSTPSEEDEQWLGDTVPLSASSSRVVRSESTKENSRSPRSPRSPRSNVVEGGAIMASKSIMMRPEAPPSPPLVRKRQSSQDKVQTPSMRLARAGEQDYFFLSQPGK</sequence>
<gene>
    <name evidence="2" type="ORF">BT96DRAFT_253661</name>
</gene>
<feature type="compositionally biased region" description="Polar residues" evidence="1">
    <location>
        <begin position="1"/>
        <end position="27"/>
    </location>
</feature>
<evidence type="ECO:0000256" key="1">
    <source>
        <dbReference type="SAM" id="MobiDB-lite"/>
    </source>
</evidence>
<dbReference type="AlphaFoldDB" id="A0A6A4I788"/>
<feature type="compositionally biased region" description="Basic and acidic residues" evidence="1">
    <location>
        <begin position="96"/>
        <end position="106"/>
    </location>
</feature>
<dbReference type="EMBL" id="ML769402">
    <property type="protein sequence ID" value="KAE9406456.1"/>
    <property type="molecule type" value="Genomic_DNA"/>
</dbReference>
<reference evidence="2" key="1">
    <citation type="journal article" date="2019" name="Environ. Microbiol.">
        <title>Fungal ecological strategies reflected in gene transcription - a case study of two litter decomposers.</title>
        <authorList>
            <person name="Barbi F."/>
            <person name="Kohler A."/>
            <person name="Barry K."/>
            <person name="Baskaran P."/>
            <person name="Daum C."/>
            <person name="Fauchery L."/>
            <person name="Ihrmark K."/>
            <person name="Kuo A."/>
            <person name="LaButti K."/>
            <person name="Lipzen A."/>
            <person name="Morin E."/>
            <person name="Grigoriev I.V."/>
            <person name="Henrissat B."/>
            <person name="Lindahl B."/>
            <person name="Martin F."/>
        </authorList>
    </citation>
    <scope>NUCLEOTIDE SEQUENCE</scope>
    <source>
        <strain evidence="2">JB14</strain>
    </source>
</reference>
<dbReference type="OrthoDB" id="2675274at2759"/>
<evidence type="ECO:0000313" key="2">
    <source>
        <dbReference type="EMBL" id="KAE9406456.1"/>
    </source>
</evidence>
<feature type="region of interest" description="Disordered" evidence="1">
    <location>
        <begin position="1"/>
        <end position="158"/>
    </location>
</feature>
<feature type="compositionally biased region" description="Polar residues" evidence="1">
    <location>
        <begin position="51"/>
        <end position="74"/>
    </location>
</feature>
<proteinExistence type="predicted"/>
<organism evidence="2 3">
    <name type="scientific">Gymnopus androsaceus JB14</name>
    <dbReference type="NCBI Taxonomy" id="1447944"/>
    <lineage>
        <taxon>Eukaryota</taxon>
        <taxon>Fungi</taxon>
        <taxon>Dikarya</taxon>
        <taxon>Basidiomycota</taxon>
        <taxon>Agaricomycotina</taxon>
        <taxon>Agaricomycetes</taxon>
        <taxon>Agaricomycetidae</taxon>
        <taxon>Agaricales</taxon>
        <taxon>Marasmiineae</taxon>
        <taxon>Omphalotaceae</taxon>
        <taxon>Gymnopus</taxon>
    </lineage>
</organism>
<evidence type="ECO:0000313" key="3">
    <source>
        <dbReference type="Proteomes" id="UP000799118"/>
    </source>
</evidence>
<accession>A0A6A4I788</accession>
<name>A0A6A4I788_9AGAR</name>
<keyword evidence="3" id="KW-1185">Reference proteome</keyword>
<protein>
    <submittedName>
        <fullName evidence="2">Uncharacterized protein</fullName>
    </submittedName>
</protein>
<dbReference type="Proteomes" id="UP000799118">
    <property type="component" value="Unassembled WGS sequence"/>
</dbReference>